<feature type="region of interest" description="Disordered" evidence="1">
    <location>
        <begin position="59"/>
        <end position="80"/>
    </location>
</feature>
<dbReference type="AlphaFoldDB" id="A0A6N6RM01"/>
<accession>A0A6N6RM01</accession>
<reference evidence="2 3" key="1">
    <citation type="submission" date="2019-09" db="EMBL/GenBank/DDBJ databases">
        <title>Genomes of family Cryomorphaceae.</title>
        <authorList>
            <person name="Bowman J.P."/>
        </authorList>
    </citation>
    <scope>NUCLEOTIDE SEQUENCE [LARGE SCALE GENOMIC DNA]</scope>
    <source>
        <strain evidence="2 3">LMG 25704</strain>
    </source>
</reference>
<evidence type="ECO:0000313" key="3">
    <source>
        <dbReference type="Proteomes" id="UP000468650"/>
    </source>
</evidence>
<comment type="caution">
    <text evidence="2">The sequence shown here is derived from an EMBL/GenBank/DDBJ whole genome shotgun (WGS) entry which is preliminary data.</text>
</comment>
<keyword evidence="3" id="KW-1185">Reference proteome</keyword>
<evidence type="ECO:0000313" key="2">
    <source>
        <dbReference type="EMBL" id="KAB2814586.1"/>
    </source>
</evidence>
<organism evidence="2 3">
    <name type="scientific">Phaeocystidibacter luteus</name>
    <dbReference type="NCBI Taxonomy" id="911197"/>
    <lineage>
        <taxon>Bacteria</taxon>
        <taxon>Pseudomonadati</taxon>
        <taxon>Bacteroidota</taxon>
        <taxon>Flavobacteriia</taxon>
        <taxon>Flavobacteriales</taxon>
        <taxon>Phaeocystidibacteraceae</taxon>
        <taxon>Phaeocystidibacter</taxon>
    </lineage>
</organism>
<protein>
    <submittedName>
        <fullName evidence="2">Uncharacterized protein</fullName>
    </submittedName>
</protein>
<proteinExistence type="predicted"/>
<evidence type="ECO:0000256" key="1">
    <source>
        <dbReference type="SAM" id="MobiDB-lite"/>
    </source>
</evidence>
<gene>
    <name evidence="2" type="ORF">F8C67_02265</name>
</gene>
<dbReference type="Proteomes" id="UP000468650">
    <property type="component" value="Unassembled WGS sequence"/>
</dbReference>
<name>A0A6N6RM01_9FLAO</name>
<sequence length="80" mass="9302">MAIPLSTDQLTYLIQSISHYREKLLFNIQECPETSKLSAENLCIGEELKEVFQRELDRRMLSQNDQPNDCATPAKRMQND</sequence>
<dbReference type="EMBL" id="WBVO01000001">
    <property type="protein sequence ID" value="KAB2814586.1"/>
    <property type="molecule type" value="Genomic_DNA"/>
</dbReference>